<dbReference type="OrthoDB" id="9815009at2"/>
<dbReference type="InterPro" id="IPR051534">
    <property type="entry name" value="CBASS_pafABC_assoc_protein"/>
</dbReference>
<dbReference type="InterPro" id="IPR001034">
    <property type="entry name" value="DeoR_HTH"/>
</dbReference>
<keyword evidence="2" id="KW-0804">Transcription</keyword>
<dbReference type="EMBL" id="AYSO01000019">
    <property type="protein sequence ID" value="KIE45485.1"/>
    <property type="molecule type" value="Genomic_DNA"/>
</dbReference>
<dbReference type="InterPro" id="IPR036388">
    <property type="entry name" value="WH-like_DNA-bd_sf"/>
</dbReference>
<gene>
    <name evidence="4" type="ORF">U732_2755</name>
</gene>
<comment type="caution">
    <text evidence="4">The sequence shown here is derived from an EMBL/GenBank/DDBJ whole genome shotgun (WGS) entry which is preliminary data.</text>
</comment>
<reference evidence="4 5" key="1">
    <citation type="journal article" date="2015" name="Infect. Genet. Evol.">
        <title>Genomic sequences of six botulinum neurotoxin-producing strains representing three clostridial species illustrate the mobility and diversity of botulinum neurotoxin genes.</title>
        <authorList>
            <person name="Smith T.J."/>
            <person name="Hill K.K."/>
            <person name="Xie G."/>
            <person name="Foley B.T."/>
            <person name="Williamson C.H."/>
            <person name="Foster J.T."/>
            <person name="Johnson S.L."/>
            <person name="Chertkov O."/>
            <person name="Teshima H."/>
            <person name="Gibbons H.S."/>
            <person name="Johnsky L.A."/>
            <person name="Karavis M.A."/>
            <person name="Smith L.A."/>
        </authorList>
    </citation>
    <scope>NUCLEOTIDE SEQUENCE [LARGE SCALE GENOMIC DNA]</scope>
    <source>
        <strain evidence="4 5">CDC 2741</strain>
    </source>
</reference>
<evidence type="ECO:0000256" key="1">
    <source>
        <dbReference type="ARBA" id="ARBA00023015"/>
    </source>
</evidence>
<dbReference type="InterPro" id="IPR057727">
    <property type="entry name" value="WCX_dom"/>
</dbReference>
<feature type="domain" description="HTH deoR-type" evidence="3">
    <location>
        <begin position="3"/>
        <end position="58"/>
    </location>
</feature>
<evidence type="ECO:0000313" key="4">
    <source>
        <dbReference type="EMBL" id="KIE45485.1"/>
    </source>
</evidence>
<dbReference type="Pfam" id="PF08279">
    <property type="entry name" value="HTH_11"/>
    <property type="match status" value="1"/>
</dbReference>
<dbReference type="PROSITE" id="PS51000">
    <property type="entry name" value="HTH_DEOR_2"/>
    <property type="match status" value="1"/>
</dbReference>
<dbReference type="STRING" id="29341.RSJ17_20475"/>
<evidence type="ECO:0000313" key="5">
    <source>
        <dbReference type="Proteomes" id="UP000031366"/>
    </source>
</evidence>
<dbReference type="Gene3D" id="1.10.10.10">
    <property type="entry name" value="Winged helix-like DNA-binding domain superfamily/Winged helix DNA-binding domain"/>
    <property type="match status" value="1"/>
</dbReference>
<keyword evidence="1" id="KW-0805">Transcription regulation</keyword>
<dbReference type="PANTHER" id="PTHR34580:SF9">
    <property type="entry name" value="SLL5097 PROTEIN"/>
    <property type="match status" value="1"/>
</dbReference>
<protein>
    <submittedName>
        <fullName evidence="4">DeoR-like helix-turn-helix domain protein</fullName>
    </submittedName>
</protein>
<organism evidence="4 5">
    <name type="scientific">Clostridium argentinense CDC 2741</name>
    <dbReference type="NCBI Taxonomy" id="1418104"/>
    <lineage>
        <taxon>Bacteria</taxon>
        <taxon>Bacillati</taxon>
        <taxon>Bacillota</taxon>
        <taxon>Clostridia</taxon>
        <taxon>Eubacteriales</taxon>
        <taxon>Clostridiaceae</taxon>
        <taxon>Clostridium</taxon>
    </lineage>
</organism>
<dbReference type="PANTHER" id="PTHR34580">
    <property type="match status" value="1"/>
</dbReference>
<evidence type="ECO:0000259" key="3">
    <source>
        <dbReference type="PROSITE" id="PS51000"/>
    </source>
</evidence>
<dbReference type="Proteomes" id="UP000031366">
    <property type="component" value="Unassembled WGS sequence"/>
</dbReference>
<evidence type="ECO:0000256" key="2">
    <source>
        <dbReference type="ARBA" id="ARBA00023163"/>
    </source>
</evidence>
<dbReference type="GO" id="GO:0003700">
    <property type="term" value="F:DNA-binding transcription factor activity"/>
    <property type="evidence" value="ECO:0007669"/>
    <property type="project" value="InterPro"/>
</dbReference>
<dbReference type="PROSITE" id="PS52050">
    <property type="entry name" value="WYL"/>
    <property type="match status" value="1"/>
</dbReference>
<keyword evidence="5" id="KW-1185">Reference proteome</keyword>
<dbReference type="RefSeq" id="WP_039635365.1">
    <property type="nucleotide sequence ID" value="NZ_AYSO01000019.1"/>
</dbReference>
<name>A0A0C1UDJ4_9CLOT</name>
<dbReference type="AlphaFoldDB" id="A0A0C1UDJ4"/>
<proteinExistence type="predicted"/>
<dbReference type="InterPro" id="IPR036390">
    <property type="entry name" value="WH_DNA-bd_sf"/>
</dbReference>
<dbReference type="InterPro" id="IPR028349">
    <property type="entry name" value="PafC-like"/>
</dbReference>
<dbReference type="InterPro" id="IPR026881">
    <property type="entry name" value="WYL_dom"/>
</dbReference>
<dbReference type="Pfam" id="PF25583">
    <property type="entry name" value="WCX"/>
    <property type="match status" value="1"/>
</dbReference>
<dbReference type="Pfam" id="PF13280">
    <property type="entry name" value="WYL"/>
    <property type="match status" value="1"/>
</dbReference>
<dbReference type="InterPro" id="IPR013196">
    <property type="entry name" value="HTH_11"/>
</dbReference>
<dbReference type="SUPFAM" id="SSF46785">
    <property type="entry name" value="Winged helix' DNA-binding domain"/>
    <property type="match status" value="1"/>
</dbReference>
<dbReference type="PIRSF" id="PIRSF016838">
    <property type="entry name" value="PafC"/>
    <property type="match status" value="1"/>
</dbReference>
<sequence length="316" mass="36792">MNKSKRLVDLIIVINRKQNFTAKELAEEFGVSIRTIQRDLKDLEDLGVPLYTELGAKGGYRLLNKKILPPIAFTENEAIAMFFAYQSLQNYESLPFEDDTISALNKFYNYLPDNTKDKIDVMRNRVLFWVPRRNEENSYLKSILEAVIQRSVLSIKYESMSGISYREILPVGIYSHNGYWYCPAFCLKKQSYRLFRIDYIKSVSINEDTTVEKDISNITLKDWFEPSKPKETVRLKVRLSKKGVRKCQLEPWMDKKIKINDDGTGIIDTTIDIKDIDYYSDFLLGVGTDVIVESPKEVVDLILEKIDKIKNNYRES</sequence>
<accession>A0A0C1UDJ4</accession>